<sequence length="539" mass="61665">NEKEKYNCILEIMNVAVCEGLREIFKQEWDKNYGATKGVWDDTRKSGNELYNMESTRRHAKPYLIFFQSGKRSEWDCSALFDAILYSNAIKKHLSPHVSNKVDELRKLRNELTHTIGSQHKISVVEFENAYKKVQNCFKVLKLSAADVEKILKSFKAKYVTSFRKMIYLCLVFIAGLLSSASYYWFTHPMATKSVFRFRVLPTRPIHLVANRSQTVNAILEELHNLSIRNKRSLTYLYLSGNPGSGKSQLARLVGQRYGTNISGSWSDNTSFVMTLRGGSTRDILESYANFARRLDCTEKDIANIVNSNRTTTVMKIQSLKVSIAKILANFKNKYTWLLIVDNVVKLSEISSFLPQLEDEDWQGGQVFITTQDMSSVPPNSFLTVHFSISQGMDPEESCEFLTDLSGLVENHELVSKVAKELDHQPLALASAGFYVKQVRESKVSSQFTWKDYLKKLDEGIRKRELTEMKLTKANKPAYPLTMSTAVLLAVKMSAELSSAMFLMNKKLFQYYCTAKALNRMNHYASLRYFSRRNAYLGK</sequence>
<protein>
    <submittedName>
        <fullName evidence="1">Nephrocystin-3, partial</fullName>
    </submittedName>
</protein>
<evidence type="ECO:0000313" key="2">
    <source>
        <dbReference type="Proteomes" id="UP001152795"/>
    </source>
</evidence>
<comment type="caution">
    <text evidence="1">The sequence shown here is derived from an EMBL/GenBank/DDBJ whole genome shotgun (WGS) entry which is preliminary data.</text>
</comment>
<dbReference type="InterPro" id="IPR027417">
    <property type="entry name" value="P-loop_NTPase"/>
</dbReference>
<dbReference type="OrthoDB" id="3485858at2759"/>
<proteinExistence type="predicted"/>
<keyword evidence="2" id="KW-1185">Reference proteome</keyword>
<accession>A0A6S7LN19</accession>
<feature type="non-terminal residue" evidence="1">
    <location>
        <position position="1"/>
    </location>
</feature>
<evidence type="ECO:0000313" key="1">
    <source>
        <dbReference type="EMBL" id="CAB4039012.1"/>
    </source>
</evidence>
<feature type="non-terminal residue" evidence="1">
    <location>
        <position position="539"/>
    </location>
</feature>
<name>A0A6S7LN19_PARCT</name>
<gene>
    <name evidence="1" type="ORF">PACLA_8A015698</name>
</gene>
<organism evidence="1 2">
    <name type="scientific">Paramuricea clavata</name>
    <name type="common">Red gorgonian</name>
    <name type="synonym">Violescent sea-whip</name>
    <dbReference type="NCBI Taxonomy" id="317549"/>
    <lineage>
        <taxon>Eukaryota</taxon>
        <taxon>Metazoa</taxon>
        <taxon>Cnidaria</taxon>
        <taxon>Anthozoa</taxon>
        <taxon>Octocorallia</taxon>
        <taxon>Malacalcyonacea</taxon>
        <taxon>Plexauridae</taxon>
        <taxon>Paramuricea</taxon>
    </lineage>
</organism>
<dbReference type="Gene3D" id="3.40.50.300">
    <property type="entry name" value="P-loop containing nucleotide triphosphate hydrolases"/>
    <property type="match status" value="1"/>
</dbReference>
<reference evidence="1" key="1">
    <citation type="submission" date="2020-04" db="EMBL/GenBank/DDBJ databases">
        <authorList>
            <person name="Alioto T."/>
            <person name="Alioto T."/>
            <person name="Gomez Garrido J."/>
        </authorList>
    </citation>
    <scope>NUCLEOTIDE SEQUENCE</scope>
    <source>
        <strain evidence="1">A484AB</strain>
    </source>
</reference>
<dbReference type="AlphaFoldDB" id="A0A6S7LN19"/>
<dbReference type="SUPFAM" id="SSF52540">
    <property type="entry name" value="P-loop containing nucleoside triphosphate hydrolases"/>
    <property type="match status" value="1"/>
</dbReference>
<dbReference type="EMBL" id="CACRXK020024856">
    <property type="protein sequence ID" value="CAB4039012.1"/>
    <property type="molecule type" value="Genomic_DNA"/>
</dbReference>
<dbReference type="Proteomes" id="UP001152795">
    <property type="component" value="Unassembled WGS sequence"/>
</dbReference>